<comment type="caution">
    <text evidence="1">The sequence shown here is derived from an EMBL/GenBank/DDBJ whole genome shotgun (WGS) entry which is preliminary data.</text>
</comment>
<name>A0A5C7HMI7_9ROSI</name>
<accession>A0A5C7HMI7</accession>
<sequence length="259" mass="30003">MGEIAFATKCFVPCQNCIVLNKSMMMMMKKKKKKQEWQCHALTGKRSQPLIKIQAATYSSTISTDIPLYESPGASFDQYLEDKPRVFNAIFPDKQRCHQLTQEEWRIQMLPIEFLVLTVWPVVDMRLRCKRGGRDYPPQVPLDITKVLELDITRWQLRGLDNILEPSHFSLGVKGALYSDRRGTRSRLKGQLEMNISFVLPTMLALVPEDVRRSLAESVRPRKPPVVLTRLMENMKHKVNDSLLADYSKFKREKPKHSV</sequence>
<organism evidence="1 2">
    <name type="scientific">Acer yangbiense</name>
    <dbReference type="NCBI Taxonomy" id="1000413"/>
    <lineage>
        <taxon>Eukaryota</taxon>
        <taxon>Viridiplantae</taxon>
        <taxon>Streptophyta</taxon>
        <taxon>Embryophyta</taxon>
        <taxon>Tracheophyta</taxon>
        <taxon>Spermatophyta</taxon>
        <taxon>Magnoliopsida</taxon>
        <taxon>eudicotyledons</taxon>
        <taxon>Gunneridae</taxon>
        <taxon>Pentapetalae</taxon>
        <taxon>rosids</taxon>
        <taxon>malvids</taxon>
        <taxon>Sapindales</taxon>
        <taxon>Sapindaceae</taxon>
        <taxon>Hippocastanoideae</taxon>
        <taxon>Acereae</taxon>
        <taxon>Acer</taxon>
    </lineage>
</organism>
<keyword evidence="2" id="KW-1185">Reference proteome</keyword>
<proteinExistence type="predicted"/>
<dbReference type="EMBL" id="VAHF01000007">
    <property type="protein sequence ID" value="TXG57592.1"/>
    <property type="molecule type" value="Genomic_DNA"/>
</dbReference>
<dbReference type="AlphaFoldDB" id="A0A5C7HMI7"/>
<reference evidence="2" key="1">
    <citation type="journal article" date="2019" name="Gigascience">
        <title>De novo genome assembly of the endangered Acer yangbiense, a plant species with extremely small populations endemic to Yunnan Province, China.</title>
        <authorList>
            <person name="Yang J."/>
            <person name="Wariss H.M."/>
            <person name="Tao L."/>
            <person name="Zhang R."/>
            <person name="Yun Q."/>
            <person name="Hollingsworth P."/>
            <person name="Dao Z."/>
            <person name="Luo G."/>
            <person name="Guo H."/>
            <person name="Ma Y."/>
            <person name="Sun W."/>
        </authorList>
    </citation>
    <scope>NUCLEOTIDE SEQUENCE [LARGE SCALE GENOMIC DNA]</scope>
    <source>
        <strain evidence="2">cv. Malutang</strain>
    </source>
</reference>
<dbReference type="PANTHER" id="PTHR34133:SF8">
    <property type="entry name" value="OS07G0633000 PROTEIN"/>
    <property type="match status" value="1"/>
</dbReference>
<evidence type="ECO:0000313" key="1">
    <source>
        <dbReference type="EMBL" id="TXG57592.1"/>
    </source>
</evidence>
<evidence type="ECO:0000313" key="2">
    <source>
        <dbReference type="Proteomes" id="UP000323000"/>
    </source>
</evidence>
<dbReference type="InterPro" id="IPR018971">
    <property type="entry name" value="DUF1997"/>
</dbReference>
<protein>
    <submittedName>
        <fullName evidence="1">Uncharacterized protein</fullName>
    </submittedName>
</protein>
<dbReference type="OrthoDB" id="496281at2759"/>
<dbReference type="Pfam" id="PF09366">
    <property type="entry name" value="DUF1997"/>
    <property type="match status" value="1"/>
</dbReference>
<gene>
    <name evidence="1" type="ORF">EZV62_015421</name>
</gene>
<dbReference type="Proteomes" id="UP000323000">
    <property type="component" value="Chromosome 7"/>
</dbReference>
<dbReference type="PANTHER" id="PTHR34133">
    <property type="entry name" value="OS07G0633000 PROTEIN"/>
    <property type="match status" value="1"/>
</dbReference>